<dbReference type="Proteomes" id="UP000054007">
    <property type="component" value="Unassembled WGS sequence"/>
</dbReference>
<dbReference type="OrthoDB" id="2269034at2759"/>
<dbReference type="AlphaFoldDB" id="A0A0D7B8Y5"/>
<accession>A0A0D7B8Y5</accession>
<evidence type="ECO:0000313" key="2">
    <source>
        <dbReference type="Proteomes" id="UP000054007"/>
    </source>
</evidence>
<name>A0A0D7B8Y5_9AGAR</name>
<evidence type="ECO:0000313" key="1">
    <source>
        <dbReference type="EMBL" id="KIY67033.1"/>
    </source>
</evidence>
<organism evidence="1 2">
    <name type="scientific">Cylindrobasidium torrendii FP15055 ss-10</name>
    <dbReference type="NCBI Taxonomy" id="1314674"/>
    <lineage>
        <taxon>Eukaryota</taxon>
        <taxon>Fungi</taxon>
        <taxon>Dikarya</taxon>
        <taxon>Basidiomycota</taxon>
        <taxon>Agaricomycotina</taxon>
        <taxon>Agaricomycetes</taxon>
        <taxon>Agaricomycetidae</taxon>
        <taxon>Agaricales</taxon>
        <taxon>Marasmiineae</taxon>
        <taxon>Physalacriaceae</taxon>
        <taxon>Cylindrobasidium</taxon>
    </lineage>
</organism>
<keyword evidence="2" id="KW-1185">Reference proteome</keyword>
<gene>
    <name evidence="1" type="ORF">CYLTODRAFT_444317</name>
</gene>
<sequence>MSLPPFTGHTSILSFPNEIVASIAEAYVLEATRDDFSNFQIAGGLPPQFLLMTVCRNWKSVCTSHPWLWTRICIDLLPTNPTTATDASIWKRFAVVCQNALTWGGSLPLDLKFDRWHLGDESFRSFSERGYDGQVVDSTTFSYKIMQFSIGQSFRWKSFAMKSHDMVEEIRTMAGIPWSGLINVANRVPKLETLSFDDFWEVHPSYASKHWPGKDYMDTFLDAPSLNVVTFAAGFTPLNLPWAQLTKIDISTIGCFAHQNLADYFDMVMRHTTAPNVSWGDNLKFAINDGGIVPTPAMIENPHVVKLKLPPMILPPLLLPNLTNLEFYISDERDEHVDSVSQIVLLLKDSNCRLLDLTINQCSATYAGDIDSFPPLLPYLDSLRSLTWNASLVDNDIVYYLLEGLHGILGANDPVYLPNLITLAIKFMQSPYEQACIDYCYLDSAEAAEVWEIVQARMLARPMIKMEKFHIMLEPNGADPMVFEIEAFEESKEGRNIRASGVDFEFHLPVETADVDIVEQWLCLP</sequence>
<protein>
    <submittedName>
        <fullName evidence="1">Uncharacterized protein</fullName>
    </submittedName>
</protein>
<dbReference type="EMBL" id="KN880537">
    <property type="protein sequence ID" value="KIY67033.1"/>
    <property type="molecule type" value="Genomic_DNA"/>
</dbReference>
<proteinExistence type="predicted"/>
<reference evidence="1 2" key="1">
    <citation type="journal article" date="2015" name="Fungal Genet. Biol.">
        <title>Evolution of novel wood decay mechanisms in Agaricales revealed by the genome sequences of Fistulina hepatica and Cylindrobasidium torrendii.</title>
        <authorList>
            <person name="Floudas D."/>
            <person name="Held B.W."/>
            <person name="Riley R."/>
            <person name="Nagy L.G."/>
            <person name="Koehler G."/>
            <person name="Ransdell A.S."/>
            <person name="Younus H."/>
            <person name="Chow J."/>
            <person name="Chiniquy J."/>
            <person name="Lipzen A."/>
            <person name="Tritt A."/>
            <person name="Sun H."/>
            <person name="Haridas S."/>
            <person name="LaButti K."/>
            <person name="Ohm R.A."/>
            <person name="Kues U."/>
            <person name="Blanchette R.A."/>
            <person name="Grigoriev I.V."/>
            <person name="Minto R.E."/>
            <person name="Hibbett D.S."/>
        </authorList>
    </citation>
    <scope>NUCLEOTIDE SEQUENCE [LARGE SCALE GENOMIC DNA]</scope>
    <source>
        <strain evidence="1 2">FP15055 ss-10</strain>
    </source>
</reference>